<sequence>MAYIDENFSQLATDLIKYQEKHNIDDNKMAVNLMMTVERYHAIKSMWEKPTEEEVKNIKDFLVHNK</sequence>
<reference evidence="1 2" key="1">
    <citation type="submission" date="2018-05" db="EMBL/GenBank/DDBJ databases">
        <title>Lactobacillus sanfranciscensis Ah4 draft denome sequence.</title>
        <authorList>
            <person name="Zhang G."/>
        </authorList>
    </citation>
    <scope>NUCLEOTIDE SEQUENCE [LARGE SCALE GENOMIC DNA]</scope>
    <source>
        <strain evidence="1 2">Ah4</strain>
    </source>
</reference>
<evidence type="ECO:0000313" key="1">
    <source>
        <dbReference type="EMBL" id="TNK90180.1"/>
    </source>
</evidence>
<name>A0A5C4TIJ9_FRUSA</name>
<dbReference type="Proteomes" id="UP000313312">
    <property type="component" value="Unassembled WGS sequence"/>
</dbReference>
<evidence type="ECO:0000313" key="2">
    <source>
        <dbReference type="Proteomes" id="UP000313312"/>
    </source>
</evidence>
<dbReference type="EMBL" id="QFCR01000015">
    <property type="protein sequence ID" value="TNK90180.1"/>
    <property type="molecule type" value="Genomic_DNA"/>
</dbReference>
<proteinExistence type="predicted"/>
<accession>A0A5C4TIJ9</accession>
<protein>
    <submittedName>
        <fullName evidence="1">Uncharacterized protein</fullName>
    </submittedName>
</protein>
<dbReference type="RefSeq" id="WP_014082408.1">
    <property type="nucleotide sequence ID" value="NZ_CP168673.1"/>
</dbReference>
<organism evidence="1 2">
    <name type="scientific">Fructilactobacillus sanfranciscensis</name>
    <name type="common">Lactobacillus sanfranciscensis</name>
    <dbReference type="NCBI Taxonomy" id="1625"/>
    <lineage>
        <taxon>Bacteria</taxon>
        <taxon>Bacillati</taxon>
        <taxon>Bacillota</taxon>
        <taxon>Bacilli</taxon>
        <taxon>Lactobacillales</taxon>
        <taxon>Lactobacillaceae</taxon>
        <taxon>Fructilactobacillus</taxon>
    </lineage>
</organism>
<dbReference type="NCBIfam" id="NF040507">
    <property type="entry name" value="LBP_cg2779_fam"/>
    <property type="match status" value="1"/>
</dbReference>
<gene>
    <name evidence="1" type="ORF">DID87_05160</name>
</gene>
<comment type="caution">
    <text evidence="1">The sequence shown here is derived from an EMBL/GenBank/DDBJ whole genome shotgun (WGS) entry which is preliminary data.</text>
</comment>
<dbReference type="InterPro" id="IPR059218">
    <property type="entry name" value="LBP_cg2779-like"/>
</dbReference>
<dbReference type="AlphaFoldDB" id="A0A5C4TIJ9"/>